<dbReference type="PROSITE" id="PS00068">
    <property type="entry name" value="MDH"/>
    <property type="match status" value="1"/>
</dbReference>
<keyword evidence="1" id="KW-0560">Oxidoreductase</keyword>
<keyword evidence="3" id="KW-1185">Reference proteome</keyword>
<evidence type="ECO:0000256" key="1">
    <source>
        <dbReference type="ARBA" id="ARBA00023002"/>
    </source>
</evidence>
<sequence length="95" mass="9916">SEGRVAADLSHISTQGGASAALTVAASLSDCLKGSRVVAMICIVTNPVNSTVPSQRRSSRSHNAYDPRRLFGVTTLDIVRSNAFVAEAKGCGRVQ</sequence>
<dbReference type="Gene3D" id="3.40.50.720">
    <property type="entry name" value="NAD(P)-binding Rossmann-like Domain"/>
    <property type="match status" value="1"/>
</dbReference>
<dbReference type="GO" id="GO:0030060">
    <property type="term" value="F:L-malate dehydrogenase (NAD+) activity"/>
    <property type="evidence" value="ECO:0007669"/>
    <property type="project" value="TreeGrafter"/>
</dbReference>
<dbReference type="AlphaFoldDB" id="A0A1I8F8K9"/>
<dbReference type="PANTHER" id="PTHR11540">
    <property type="entry name" value="MALATE AND LACTATE DEHYDROGENASE"/>
    <property type="match status" value="1"/>
</dbReference>
<evidence type="ECO:0000313" key="4">
    <source>
        <dbReference type="WBParaSite" id="maker-unitig_24848-snap-gene-0.1-mRNA-1"/>
    </source>
</evidence>
<protein>
    <submittedName>
        <fullName evidence="4">Thiolase_N domain-containing protein</fullName>
    </submittedName>
</protein>
<dbReference type="GO" id="GO:0005739">
    <property type="term" value="C:mitochondrion"/>
    <property type="evidence" value="ECO:0007669"/>
    <property type="project" value="TreeGrafter"/>
</dbReference>
<reference evidence="4" key="1">
    <citation type="submission" date="2016-11" db="UniProtKB">
        <authorList>
            <consortium name="WormBaseParasite"/>
        </authorList>
    </citation>
    <scope>IDENTIFICATION</scope>
</reference>
<dbReference type="WBParaSite" id="maker-unitig_24848-snap-gene-0.1-mRNA-1">
    <property type="protein sequence ID" value="maker-unitig_24848-snap-gene-0.1-mRNA-1"/>
    <property type="gene ID" value="maker-unitig_24848-snap-gene-0.1"/>
</dbReference>
<evidence type="ECO:0000256" key="2">
    <source>
        <dbReference type="ARBA" id="ARBA00023027"/>
    </source>
</evidence>
<proteinExistence type="predicted"/>
<name>A0A1I8F8K9_9PLAT</name>
<keyword evidence="2" id="KW-0520">NAD</keyword>
<dbReference type="GO" id="GO:0006099">
    <property type="term" value="P:tricarboxylic acid cycle"/>
    <property type="evidence" value="ECO:0007669"/>
    <property type="project" value="TreeGrafter"/>
</dbReference>
<dbReference type="GO" id="GO:0006108">
    <property type="term" value="P:malate metabolic process"/>
    <property type="evidence" value="ECO:0007669"/>
    <property type="project" value="InterPro"/>
</dbReference>
<evidence type="ECO:0000313" key="3">
    <source>
        <dbReference type="Proteomes" id="UP000095280"/>
    </source>
</evidence>
<dbReference type="InterPro" id="IPR001252">
    <property type="entry name" value="Malate_DH_AS"/>
</dbReference>
<dbReference type="PANTHER" id="PTHR11540:SF16">
    <property type="entry name" value="MALATE DEHYDROGENASE, MITOCHONDRIAL"/>
    <property type="match status" value="1"/>
</dbReference>
<accession>A0A1I8F8K9</accession>
<dbReference type="Proteomes" id="UP000095280">
    <property type="component" value="Unplaced"/>
</dbReference>
<organism evidence="3 4">
    <name type="scientific">Macrostomum lignano</name>
    <dbReference type="NCBI Taxonomy" id="282301"/>
    <lineage>
        <taxon>Eukaryota</taxon>
        <taxon>Metazoa</taxon>
        <taxon>Spiralia</taxon>
        <taxon>Lophotrochozoa</taxon>
        <taxon>Platyhelminthes</taxon>
        <taxon>Rhabditophora</taxon>
        <taxon>Macrostomorpha</taxon>
        <taxon>Macrostomida</taxon>
        <taxon>Macrostomidae</taxon>
        <taxon>Macrostomum</taxon>
    </lineage>
</organism>